<dbReference type="PROSITE" id="PS50075">
    <property type="entry name" value="CARRIER"/>
    <property type="match status" value="1"/>
</dbReference>
<dbReference type="CDD" id="cd00833">
    <property type="entry name" value="PKS"/>
    <property type="match status" value="1"/>
</dbReference>
<dbReference type="GO" id="GO:0071770">
    <property type="term" value="P:DIM/DIP cell wall layer assembly"/>
    <property type="evidence" value="ECO:0007669"/>
    <property type="project" value="TreeGrafter"/>
</dbReference>
<dbReference type="InterPro" id="IPR049551">
    <property type="entry name" value="PKS_DH_C"/>
</dbReference>
<dbReference type="EC" id="2.3.1.94" evidence="10"/>
<feature type="active site" description="Proton donor; for dehydratase activity" evidence="6">
    <location>
        <position position="1150"/>
    </location>
</feature>
<feature type="region of interest" description="C-terminal hotdog fold" evidence="6">
    <location>
        <begin position="1088"/>
        <end position="1244"/>
    </location>
</feature>
<dbReference type="GO" id="GO:0031177">
    <property type="term" value="F:phosphopantetheine binding"/>
    <property type="evidence" value="ECO:0007669"/>
    <property type="project" value="InterPro"/>
</dbReference>
<dbReference type="InterPro" id="IPR020807">
    <property type="entry name" value="PKS_DH"/>
</dbReference>
<dbReference type="InterPro" id="IPR016039">
    <property type="entry name" value="Thiolase-like"/>
</dbReference>
<evidence type="ECO:0000256" key="6">
    <source>
        <dbReference type="PROSITE-ProRule" id="PRU01363"/>
    </source>
</evidence>
<reference evidence="10" key="2">
    <citation type="submission" date="2011-01" db="EMBL/GenBank/DDBJ databases">
        <title>The Non-contiguous Finished genome of Clostridium papyrosolvens.</title>
        <authorList>
            <person name="Lucas S."/>
            <person name="Copeland A."/>
            <person name="Lapidus A."/>
            <person name="Cheng J.-F."/>
            <person name="Goodwin L."/>
            <person name="Pitluck S."/>
            <person name="Misra M."/>
            <person name="Chertkov O."/>
            <person name="Detter J.C."/>
            <person name="Han C."/>
            <person name="Tapia R."/>
            <person name="Land M."/>
            <person name="Hauser L."/>
            <person name="Kyrpides N."/>
            <person name="Ivanova N."/>
            <person name="Pagani I."/>
            <person name="Mouttaki H."/>
            <person name="He Z."/>
            <person name="Zhou J."/>
            <person name="Hemme C.L."/>
            <person name="Woyke T."/>
        </authorList>
    </citation>
    <scope>NUCLEOTIDE SEQUENCE [LARGE SCALE GENOMIC DNA]</scope>
    <source>
        <strain evidence="10">DSM 2782</strain>
    </source>
</reference>
<dbReference type="Pfam" id="PF00109">
    <property type="entry name" value="ketoacyl-synt"/>
    <property type="match status" value="1"/>
</dbReference>
<dbReference type="GO" id="GO:0005886">
    <property type="term" value="C:plasma membrane"/>
    <property type="evidence" value="ECO:0007669"/>
    <property type="project" value="TreeGrafter"/>
</dbReference>
<comment type="function">
    <text evidence="1">Involved in some intermediate steps for the synthesis of the antibiotic polyketide bacillaene which is involved in secondary metabolism.</text>
</comment>
<evidence type="ECO:0000259" key="7">
    <source>
        <dbReference type="PROSITE" id="PS50075"/>
    </source>
</evidence>
<dbReference type="InterPro" id="IPR014030">
    <property type="entry name" value="Ketoacyl_synth_N"/>
</dbReference>
<proteinExistence type="predicted"/>
<dbReference type="Gene3D" id="1.10.1240.100">
    <property type="match status" value="1"/>
</dbReference>
<dbReference type="InterPro" id="IPR057326">
    <property type="entry name" value="KR_dom"/>
</dbReference>
<dbReference type="Pfam" id="PF21089">
    <property type="entry name" value="PKS_DH_N"/>
    <property type="match status" value="1"/>
</dbReference>
<dbReference type="InterPro" id="IPR049552">
    <property type="entry name" value="PKS_DH_N"/>
</dbReference>
<dbReference type="FunFam" id="3.40.47.10:FF:000019">
    <property type="entry name" value="Polyketide synthase type I"/>
    <property type="match status" value="1"/>
</dbReference>
<evidence type="ECO:0000313" key="10">
    <source>
        <dbReference type="EMBL" id="EGD45651.1"/>
    </source>
</evidence>
<evidence type="ECO:0000256" key="2">
    <source>
        <dbReference type="ARBA" id="ARBA00004789"/>
    </source>
</evidence>
<organism evidence="10 11">
    <name type="scientific">Ruminiclostridium papyrosolvens DSM 2782</name>
    <dbReference type="NCBI Taxonomy" id="588581"/>
    <lineage>
        <taxon>Bacteria</taxon>
        <taxon>Bacillati</taxon>
        <taxon>Bacillota</taxon>
        <taxon>Clostridia</taxon>
        <taxon>Eubacteriales</taxon>
        <taxon>Oscillospiraceae</taxon>
        <taxon>Ruminiclostridium</taxon>
    </lineage>
</organism>
<dbReference type="GO" id="GO:0004312">
    <property type="term" value="F:fatty acid synthase activity"/>
    <property type="evidence" value="ECO:0007669"/>
    <property type="project" value="TreeGrafter"/>
</dbReference>
<dbReference type="PROSITE" id="PS52019">
    <property type="entry name" value="PKS_MFAS_DH"/>
    <property type="match status" value="1"/>
</dbReference>
<keyword evidence="4" id="KW-0597">Phosphoprotein</keyword>
<dbReference type="SUPFAM" id="SSF53901">
    <property type="entry name" value="Thiolase-like"/>
    <property type="match status" value="1"/>
</dbReference>
<dbReference type="InterPro" id="IPR020806">
    <property type="entry name" value="PKS_PP-bd"/>
</dbReference>
<evidence type="ECO:0000256" key="5">
    <source>
        <dbReference type="ARBA" id="ARBA00022679"/>
    </source>
</evidence>
<dbReference type="GO" id="GO:0006633">
    <property type="term" value="P:fatty acid biosynthetic process"/>
    <property type="evidence" value="ECO:0007669"/>
    <property type="project" value="TreeGrafter"/>
</dbReference>
<dbReference type="Gene3D" id="3.40.50.720">
    <property type="entry name" value="NAD(P)-binding Rossmann-like Domain"/>
    <property type="match status" value="2"/>
</dbReference>
<dbReference type="OrthoDB" id="9765680at2"/>
<evidence type="ECO:0000256" key="1">
    <source>
        <dbReference type="ARBA" id="ARBA00003299"/>
    </source>
</evidence>
<dbReference type="Pfam" id="PF08659">
    <property type="entry name" value="KR"/>
    <property type="match status" value="2"/>
</dbReference>
<evidence type="ECO:0000256" key="4">
    <source>
        <dbReference type="ARBA" id="ARBA00022553"/>
    </source>
</evidence>
<dbReference type="InterPro" id="IPR036736">
    <property type="entry name" value="ACP-like_sf"/>
</dbReference>
<dbReference type="SUPFAM" id="SSF51735">
    <property type="entry name" value="NAD(P)-binding Rossmann-fold domains"/>
    <property type="match status" value="3"/>
</dbReference>
<feature type="non-terminal residue" evidence="10">
    <location>
        <position position="1"/>
    </location>
</feature>
<dbReference type="SMART" id="SM00822">
    <property type="entry name" value="PKS_KR"/>
    <property type="match status" value="2"/>
</dbReference>
<dbReference type="InterPro" id="IPR014031">
    <property type="entry name" value="Ketoacyl_synth_C"/>
</dbReference>
<dbReference type="EMBL" id="ACXX02000026">
    <property type="protein sequence ID" value="EGD45651.1"/>
    <property type="molecule type" value="Genomic_DNA"/>
</dbReference>
<dbReference type="PROSITE" id="PS52004">
    <property type="entry name" value="KS3_2"/>
    <property type="match status" value="1"/>
</dbReference>
<evidence type="ECO:0000313" key="11">
    <source>
        <dbReference type="Proteomes" id="UP000003860"/>
    </source>
</evidence>
<dbReference type="Gene3D" id="3.10.129.110">
    <property type="entry name" value="Polyketide synthase dehydratase"/>
    <property type="match status" value="1"/>
</dbReference>
<feature type="active site" description="Proton acceptor; for dehydratase activity" evidence="6">
    <location>
        <position position="977"/>
    </location>
</feature>
<dbReference type="Gene3D" id="1.10.1200.10">
    <property type="entry name" value="ACP-like"/>
    <property type="match status" value="1"/>
</dbReference>
<dbReference type="SUPFAM" id="SSF47336">
    <property type="entry name" value="ACP-like"/>
    <property type="match status" value="1"/>
</dbReference>
<dbReference type="SMART" id="SM00825">
    <property type="entry name" value="PKS_KS"/>
    <property type="match status" value="1"/>
</dbReference>
<comment type="pathway">
    <text evidence="2">Antibiotic biosynthesis; bacillaene biosynthesis.</text>
</comment>
<dbReference type="eggNOG" id="COG3321">
    <property type="taxonomic scope" value="Bacteria"/>
</dbReference>
<feature type="region of interest" description="N-terminal hotdog fold" evidence="6">
    <location>
        <begin position="948"/>
        <end position="1074"/>
    </location>
</feature>
<dbReference type="GO" id="GO:0047879">
    <property type="term" value="F:erythronolide synthase activity"/>
    <property type="evidence" value="ECO:0007669"/>
    <property type="project" value="UniProtKB-EC"/>
</dbReference>
<feature type="domain" description="Ketosynthase family 3 (KS3)" evidence="8">
    <location>
        <begin position="340"/>
        <end position="759"/>
    </location>
</feature>
<dbReference type="Pfam" id="PF00550">
    <property type="entry name" value="PP-binding"/>
    <property type="match status" value="1"/>
</dbReference>
<dbReference type="InterPro" id="IPR013968">
    <property type="entry name" value="PKS_KR"/>
</dbReference>
<dbReference type="InterPro" id="IPR009081">
    <property type="entry name" value="PP-bd_ACP"/>
</dbReference>
<dbReference type="InterPro" id="IPR042104">
    <property type="entry name" value="PKS_dehydratase_sf"/>
</dbReference>
<dbReference type="PANTHER" id="PTHR43775:SF37">
    <property type="entry name" value="SI:DKEY-61P9.11"/>
    <property type="match status" value="1"/>
</dbReference>
<keyword evidence="11" id="KW-1185">Reference proteome</keyword>
<accession>F1TIW5</accession>
<evidence type="ECO:0000256" key="3">
    <source>
        <dbReference type="ARBA" id="ARBA00022450"/>
    </source>
</evidence>
<dbReference type="InterPro" id="IPR049900">
    <property type="entry name" value="PKS_mFAS_DH"/>
</dbReference>
<reference evidence="10" key="1">
    <citation type="submission" date="2009-07" db="EMBL/GenBank/DDBJ databases">
        <authorList>
            <consortium name="US DOE Joint Genome Institute (JGI-PGF)"/>
            <person name="Lucas S."/>
            <person name="Copeland A."/>
            <person name="Lapidus A."/>
            <person name="Glavina del Rio T."/>
            <person name="Tice H."/>
            <person name="Bruce D."/>
            <person name="Goodwin L."/>
            <person name="Pitluck S."/>
            <person name="Larimer F."/>
            <person name="Land M.L."/>
            <person name="Mouttaki H."/>
            <person name="He Z."/>
            <person name="Zhou J."/>
            <person name="Hemme C.L."/>
        </authorList>
    </citation>
    <scope>NUCLEOTIDE SEQUENCE [LARGE SCALE GENOMIC DNA]</scope>
    <source>
        <strain evidence="10">DSM 2782</strain>
    </source>
</reference>
<gene>
    <name evidence="10" type="ORF">Cpap_0010</name>
</gene>
<comment type="caution">
    <text evidence="10">The sequence shown here is derived from an EMBL/GenBank/DDBJ whole genome shotgun (WGS) entry which is preliminary data.</text>
</comment>
<dbReference type="CDD" id="cd08953">
    <property type="entry name" value="KR_2_SDR_x"/>
    <property type="match status" value="2"/>
</dbReference>
<sequence length="1696" mass="188097">GQVLYLQADVCDQARMKEGLSQAKERFGEIRGVVHTAGLAGGGSILDKDISSFEEVLGPKIKGTIILDELLCREPLDFICYFSSSAAILGDFGSCDYAVGNRFLMAYGHYRNNQQPGKTVVINWPLWKEGGMGSKEGDNAEMYLKSSGQRFLETEEGIFMFDRLLAQNDIQHLVLAGQPSRVHRFLGLAGNQSPAQTPDIYKPSGKGRRTEMKGLSLEQCLEWDLKELAGNVLKISRDKLDKEENFADFGFDSFSLAEFATILTGHYGIEITPAVFFGHSTIERLTQYFFTEHQQAIQDFYREDAAVQDVLQREPQAAASSRQRAGRFRFAAGSTPQGVPEPIAVIGMSGRFPGADTVEGLWNNLKDGRECITEIPASRWDWQKYYGDPHQEDGKTNSRWGGFISNADQFDSQFFEISPREAQVMDPRQRLLLQEAWKALEDAGYGAKQIKTNRIGMFVGVEQGDYQLLVKEKASVTSNNNAILAARLAYFLNLSGPVMAIDTACSSGLVAAHQACLSLRGHECDTAIAAGINLMLTPQAYIGMSQAGMLSADGKCFAFDKRANGLVPGEAVAAVVLKRLSRAEADGDPIYAVIQGNAVNYDGRTNGITAPSGVAQTSLLKAVYDQFKVNPEEIEYIVTHGTGTRLGDPVEINALYDAFKGYTSKQGYCALTSTKTNFGHTFAASGLLSLISLVEALRHETIPASLHCEQENDYINWKESPFYVNKAAKPWPKRDGKVRTGAVSAFGMSGTNVHMVVRSYSGKDTGSFQEQPPYYLLVLSAKTEDALQEKIQDMITVLQNKGQDLLRISYTGLEGRQHFNHRCAIVIQDHDDAIYVWKQAGSRERLPNLFKGKVPQDFKGQNVVQQYAQDMLKQSKSLQCDRSKYQEMLFALADFYCQGYEIDWSGLFGGKRIKRISLPTYPFAKERYWVRETETTPNASPPITGYIHPLLHQNTSDFSEQRFTSTFTGQEFLLADHVVQGQHLLPGVAYLEMARAAVEQVTGALEGQKIQISLKNIVWMHPITVRHNPARVHIGLYPEENGEITYVIYSQHDEADTERVIHSQGVAMLGPVGEGQRMDLQAIKSECDRGVLSSAQCYEAFSLMGFDYGPGYQGLEKVYLGSDKVLAKISLPSSVCGTGDQFVMHPSLMDSALQASIGLLLAPDSRIQSGGDVPSTMSLPFALQEMEIFRGCSSTMWVLLRYSNGTKAGDKVQKLDIDLCDDQGRVCIRMKGFSTRMRGGDSWQSETIMMTPVWDVIAVEGGRDFSAKAQRVVIVGGREDSRSAVLQYYPDAQVLEIKPRDTIEIISKKLLARGAIDHIIWIAPYKPVTTISDDILITDQNEGVLQVFRIIKALLGLGYADNDLSWSLITVQVQSVHKNETINPTHASLHGLIGSMAKEYPHWKVRLIDLNAESDWPIDDILNLPADPEGDILAYRGKEWYRQQLIQLHIPAPERTLYRPEGVYVVIGGAGGIGEVWTEYMIRTYQAHVIWIGRREKDATIQAKLDRLASLGPSPQYIKADATDQKALQQAYEKIKKLYPQIHGVVHSAIVLLDKSLANMDEERFNNALSAKVNVSVRMAQVFQKEPLDFVLFFSGLIAFTKSPGQSNYASGCAFEDAFASRLSQEWPCVVKVMNWGYWGSVGVVAAKAYQDRMAQVGVGSIEPPEAMEALEVLLAGTMDQIALVKTTKPNFLNRQ</sequence>
<dbReference type="GO" id="GO:0005737">
    <property type="term" value="C:cytoplasm"/>
    <property type="evidence" value="ECO:0007669"/>
    <property type="project" value="TreeGrafter"/>
</dbReference>
<feature type="domain" description="PKS/mFAS DH" evidence="9">
    <location>
        <begin position="948"/>
        <end position="1244"/>
    </location>
</feature>
<dbReference type="Proteomes" id="UP000003860">
    <property type="component" value="Unassembled WGS sequence"/>
</dbReference>
<feature type="domain" description="Carrier" evidence="7">
    <location>
        <begin position="219"/>
        <end position="293"/>
    </location>
</feature>
<dbReference type="STRING" id="588581.Cpap_0010"/>
<evidence type="ECO:0000259" key="9">
    <source>
        <dbReference type="PROSITE" id="PS52019"/>
    </source>
</evidence>
<dbReference type="Pfam" id="PF14765">
    <property type="entry name" value="PS-DH"/>
    <property type="match status" value="1"/>
</dbReference>
<keyword evidence="10" id="KW-0012">Acyltransferase</keyword>
<keyword evidence="5 10" id="KW-0808">Transferase</keyword>
<name>F1TIW5_9FIRM</name>
<dbReference type="InterPro" id="IPR036291">
    <property type="entry name" value="NAD(P)-bd_dom_sf"/>
</dbReference>
<dbReference type="PANTHER" id="PTHR43775">
    <property type="entry name" value="FATTY ACID SYNTHASE"/>
    <property type="match status" value="1"/>
</dbReference>
<protein>
    <submittedName>
        <fullName evidence="10">6-deoxyerythronolide-B synthase</fullName>
        <ecNumber evidence="10">2.3.1.94</ecNumber>
    </submittedName>
</protein>
<dbReference type="InterPro" id="IPR050091">
    <property type="entry name" value="PKS_NRPS_Biosynth_Enz"/>
</dbReference>
<dbReference type="InterPro" id="IPR020841">
    <property type="entry name" value="PKS_Beta-ketoAc_synthase_dom"/>
</dbReference>
<keyword evidence="3" id="KW-0596">Phosphopantetheine</keyword>
<dbReference type="SMART" id="SM00823">
    <property type="entry name" value="PKS_PP"/>
    <property type="match status" value="1"/>
</dbReference>
<dbReference type="SMART" id="SM01294">
    <property type="entry name" value="PKS_PP_betabranch"/>
    <property type="match status" value="1"/>
</dbReference>
<dbReference type="SMART" id="SM00826">
    <property type="entry name" value="PKS_DH"/>
    <property type="match status" value="1"/>
</dbReference>
<dbReference type="Pfam" id="PF22621">
    <property type="entry name" value="CurL-like_PKS_C"/>
    <property type="match status" value="1"/>
</dbReference>
<dbReference type="Gene3D" id="3.40.47.10">
    <property type="match status" value="1"/>
</dbReference>
<dbReference type="Pfam" id="PF02801">
    <property type="entry name" value="Ketoacyl-synt_C"/>
    <property type="match status" value="1"/>
</dbReference>
<evidence type="ECO:0000259" key="8">
    <source>
        <dbReference type="PROSITE" id="PS52004"/>
    </source>
</evidence>
<dbReference type="eggNOG" id="COG4221">
    <property type="taxonomic scope" value="Bacteria"/>
</dbReference>